<sequence>MNLQNALFNGPLLRSGYLAFTFTPEAAYFYAFRLLQIDPDSVATYTPNSPTATPMTYFYARPLPTHLGQQPRQIMLDIRVSPSFGSVVPQRLWTPHSRSMADAFLEPPIWFVDVNGMLGLSLVNAAAGFCHNLNGATNRMQFGGKHSTQIRINWPGYQEWNRQIRVRDETPEQNPISLERFARHVGRSVDIFLEQCSSDLENPDARWRIGVNGITREAIVIIGAVHISPGSWQPIVQLYHHLHIPSM</sequence>
<evidence type="ECO:0000313" key="2">
    <source>
        <dbReference type="Proteomes" id="UP000814140"/>
    </source>
</evidence>
<reference evidence="1" key="1">
    <citation type="submission" date="2021-03" db="EMBL/GenBank/DDBJ databases">
        <authorList>
            <consortium name="DOE Joint Genome Institute"/>
            <person name="Ahrendt S."/>
            <person name="Looney B.P."/>
            <person name="Miyauchi S."/>
            <person name="Morin E."/>
            <person name="Drula E."/>
            <person name="Courty P.E."/>
            <person name="Chicoki N."/>
            <person name="Fauchery L."/>
            <person name="Kohler A."/>
            <person name="Kuo A."/>
            <person name="Labutti K."/>
            <person name="Pangilinan J."/>
            <person name="Lipzen A."/>
            <person name="Riley R."/>
            <person name="Andreopoulos W."/>
            <person name="He G."/>
            <person name="Johnson J."/>
            <person name="Barry K.W."/>
            <person name="Grigoriev I.V."/>
            <person name="Nagy L."/>
            <person name="Hibbett D."/>
            <person name="Henrissat B."/>
            <person name="Matheny P.B."/>
            <person name="Labbe J."/>
            <person name="Martin F."/>
        </authorList>
    </citation>
    <scope>NUCLEOTIDE SEQUENCE</scope>
    <source>
        <strain evidence="1">HHB10654</strain>
    </source>
</reference>
<keyword evidence="2" id="KW-1185">Reference proteome</keyword>
<organism evidence="1 2">
    <name type="scientific">Artomyces pyxidatus</name>
    <dbReference type="NCBI Taxonomy" id="48021"/>
    <lineage>
        <taxon>Eukaryota</taxon>
        <taxon>Fungi</taxon>
        <taxon>Dikarya</taxon>
        <taxon>Basidiomycota</taxon>
        <taxon>Agaricomycotina</taxon>
        <taxon>Agaricomycetes</taxon>
        <taxon>Russulales</taxon>
        <taxon>Auriscalpiaceae</taxon>
        <taxon>Artomyces</taxon>
    </lineage>
</organism>
<reference evidence="1" key="2">
    <citation type="journal article" date="2022" name="New Phytol.">
        <title>Evolutionary transition to the ectomycorrhizal habit in the genomes of a hyperdiverse lineage of mushroom-forming fungi.</title>
        <authorList>
            <person name="Looney B."/>
            <person name="Miyauchi S."/>
            <person name="Morin E."/>
            <person name="Drula E."/>
            <person name="Courty P.E."/>
            <person name="Kohler A."/>
            <person name="Kuo A."/>
            <person name="LaButti K."/>
            <person name="Pangilinan J."/>
            <person name="Lipzen A."/>
            <person name="Riley R."/>
            <person name="Andreopoulos W."/>
            <person name="He G."/>
            <person name="Johnson J."/>
            <person name="Nolan M."/>
            <person name="Tritt A."/>
            <person name="Barry K.W."/>
            <person name="Grigoriev I.V."/>
            <person name="Nagy L.G."/>
            <person name="Hibbett D."/>
            <person name="Henrissat B."/>
            <person name="Matheny P.B."/>
            <person name="Labbe J."/>
            <person name="Martin F.M."/>
        </authorList>
    </citation>
    <scope>NUCLEOTIDE SEQUENCE</scope>
    <source>
        <strain evidence="1">HHB10654</strain>
    </source>
</reference>
<gene>
    <name evidence="1" type="ORF">BV25DRAFT_821216</name>
</gene>
<accession>A0ACB8SXS4</accession>
<dbReference type="Proteomes" id="UP000814140">
    <property type="component" value="Unassembled WGS sequence"/>
</dbReference>
<proteinExistence type="predicted"/>
<protein>
    <submittedName>
        <fullName evidence="1">Uncharacterized protein</fullName>
    </submittedName>
</protein>
<name>A0ACB8SXS4_9AGAM</name>
<evidence type="ECO:0000313" key="1">
    <source>
        <dbReference type="EMBL" id="KAI0060992.1"/>
    </source>
</evidence>
<dbReference type="EMBL" id="MU277215">
    <property type="protein sequence ID" value="KAI0060992.1"/>
    <property type="molecule type" value="Genomic_DNA"/>
</dbReference>
<comment type="caution">
    <text evidence="1">The sequence shown here is derived from an EMBL/GenBank/DDBJ whole genome shotgun (WGS) entry which is preliminary data.</text>
</comment>